<evidence type="ECO:0000313" key="5">
    <source>
        <dbReference type="Proteomes" id="UP001226577"/>
    </source>
</evidence>
<evidence type="ECO:0000256" key="1">
    <source>
        <dbReference type="ARBA" id="ARBA00023027"/>
    </source>
</evidence>
<dbReference type="Gene3D" id="3.40.50.720">
    <property type="entry name" value="NAD(P)-binding Rossmann-like Domain"/>
    <property type="match status" value="1"/>
</dbReference>
<dbReference type="RefSeq" id="WP_307312525.1">
    <property type="nucleotide sequence ID" value="NZ_JAUSRE010000040.1"/>
</dbReference>
<evidence type="ECO:0000313" key="4">
    <source>
        <dbReference type="EMBL" id="MDP9890825.1"/>
    </source>
</evidence>
<reference evidence="4 5" key="1">
    <citation type="submission" date="2023-07" db="EMBL/GenBank/DDBJ databases">
        <title>Sorghum-associated microbial communities from plants grown in Nebraska, USA.</title>
        <authorList>
            <person name="Schachtman D."/>
        </authorList>
    </citation>
    <scope>NUCLEOTIDE SEQUENCE [LARGE SCALE GENOMIC DNA]</scope>
    <source>
        <strain evidence="4 5">CC222</strain>
    </source>
</reference>
<gene>
    <name evidence="4" type="ORF">J2X98_004440</name>
</gene>
<feature type="domain" description="GFO/IDH/MocA-like oxidoreductase" evidence="3">
    <location>
        <begin position="134"/>
        <end position="253"/>
    </location>
</feature>
<sequence length="376" mass="40041">MQTYKVAIVGTGGIAAVHADNLARTGGRAELVAACDVDQGRLDDFAGKHGIPATYLTLAELLAGAKPDIVHLCTPPMFHIDQAIECLEAGVHVLSEKPPALSLADFDRLETAQATGGAQFSCVFQHRFGDASAAARHLIGGSEFGRPLVARCDTLWYRPDSYWDLPWRGTWNAEGGGPTMGHGIHQFDLLLHLMGPWEEVTAVAGRQARATSTEDLSAALVRFRSGAVATMINSLLSPRETSDIRIDCEYATVELSHLYGYSMDNWTVTGAPGHEDEVTAAWTSRPLEQGSGHSAQFLAMYDALDAGRPLPAGADSARQTLELAAAIYASAFTGQPVRRGQIVPGHPFYGGMDGDGLGTRVLDATALNRTAVDTAV</sequence>
<dbReference type="Pfam" id="PF01408">
    <property type="entry name" value="GFO_IDH_MocA"/>
    <property type="match status" value="1"/>
</dbReference>
<evidence type="ECO:0000259" key="3">
    <source>
        <dbReference type="Pfam" id="PF22725"/>
    </source>
</evidence>
<dbReference type="InterPro" id="IPR052515">
    <property type="entry name" value="Gfo/Idh/MocA_Oxidoreductase"/>
</dbReference>
<proteinExistence type="predicted"/>
<dbReference type="InterPro" id="IPR036291">
    <property type="entry name" value="NAD(P)-bd_dom_sf"/>
</dbReference>
<accession>A0ABT9S001</accession>
<evidence type="ECO:0000259" key="2">
    <source>
        <dbReference type="Pfam" id="PF01408"/>
    </source>
</evidence>
<dbReference type="SUPFAM" id="SSF51735">
    <property type="entry name" value="NAD(P)-binding Rossmann-fold domains"/>
    <property type="match status" value="1"/>
</dbReference>
<dbReference type="InterPro" id="IPR000683">
    <property type="entry name" value="Gfo/Idh/MocA-like_OxRdtase_N"/>
</dbReference>
<dbReference type="EMBL" id="JAUSRE010000040">
    <property type="protein sequence ID" value="MDP9890825.1"/>
    <property type="molecule type" value="Genomic_DNA"/>
</dbReference>
<protein>
    <submittedName>
        <fullName evidence="4">Dehydrogenase</fullName>
    </submittedName>
</protein>
<keyword evidence="5" id="KW-1185">Reference proteome</keyword>
<dbReference type="Gene3D" id="3.30.360.10">
    <property type="entry name" value="Dihydrodipicolinate Reductase, domain 2"/>
    <property type="match status" value="1"/>
</dbReference>
<dbReference type="SUPFAM" id="SSF55347">
    <property type="entry name" value="Glyceraldehyde-3-phosphate dehydrogenase-like, C-terminal domain"/>
    <property type="match status" value="1"/>
</dbReference>
<name>A0ABT9S001_9MICC</name>
<comment type="caution">
    <text evidence="4">The sequence shown here is derived from an EMBL/GenBank/DDBJ whole genome shotgun (WGS) entry which is preliminary data.</text>
</comment>
<dbReference type="Proteomes" id="UP001226577">
    <property type="component" value="Unassembled WGS sequence"/>
</dbReference>
<dbReference type="PANTHER" id="PTHR43249">
    <property type="entry name" value="UDP-N-ACETYL-2-AMINO-2-DEOXY-D-GLUCURONATE OXIDASE"/>
    <property type="match status" value="1"/>
</dbReference>
<dbReference type="Pfam" id="PF22725">
    <property type="entry name" value="GFO_IDH_MocA_C3"/>
    <property type="match status" value="1"/>
</dbReference>
<feature type="domain" description="Gfo/Idh/MocA-like oxidoreductase N-terminal" evidence="2">
    <location>
        <begin position="5"/>
        <end position="120"/>
    </location>
</feature>
<keyword evidence="1" id="KW-0520">NAD</keyword>
<dbReference type="PANTHER" id="PTHR43249:SF1">
    <property type="entry name" value="D-GLUCOSIDE 3-DEHYDROGENASE"/>
    <property type="match status" value="1"/>
</dbReference>
<organism evidence="4 5">
    <name type="scientific">Pseudarthrobacter enclensis</name>
    <dbReference type="NCBI Taxonomy" id="993070"/>
    <lineage>
        <taxon>Bacteria</taxon>
        <taxon>Bacillati</taxon>
        <taxon>Actinomycetota</taxon>
        <taxon>Actinomycetes</taxon>
        <taxon>Micrococcales</taxon>
        <taxon>Micrococcaceae</taxon>
        <taxon>Pseudarthrobacter</taxon>
    </lineage>
</organism>
<dbReference type="InterPro" id="IPR055170">
    <property type="entry name" value="GFO_IDH_MocA-like_dom"/>
</dbReference>